<protein>
    <submittedName>
        <fullName evidence="1">Uncharacterized protein</fullName>
    </submittedName>
</protein>
<accession>A0A504Z259</accession>
<evidence type="ECO:0000313" key="2">
    <source>
        <dbReference type="Proteomes" id="UP000316759"/>
    </source>
</evidence>
<proteinExistence type="predicted"/>
<keyword evidence="2" id="KW-1185">Reference proteome</keyword>
<organism evidence="1 2">
    <name type="scientific">Fasciola gigantica</name>
    <name type="common">Giant liver fluke</name>
    <dbReference type="NCBI Taxonomy" id="46835"/>
    <lineage>
        <taxon>Eukaryota</taxon>
        <taxon>Metazoa</taxon>
        <taxon>Spiralia</taxon>
        <taxon>Lophotrochozoa</taxon>
        <taxon>Platyhelminthes</taxon>
        <taxon>Trematoda</taxon>
        <taxon>Digenea</taxon>
        <taxon>Plagiorchiida</taxon>
        <taxon>Echinostomata</taxon>
        <taxon>Echinostomatoidea</taxon>
        <taxon>Fasciolidae</taxon>
        <taxon>Fasciola</taxon>
    </lineage>
</organism>
<dbReference type="Proteomes" id="UP000316759">
    <property type="component" value="Unassembled WGS sequence"/>
</dbReference>
<evidence type="ECO:0000313" key="1">
    <source>
        <dbReference type="EMBL" id="TPP67883.1"/>
    </source>
</evidence>
<comment type="caution">
    <text evidence="1">The sequence shown here is derived from an EMBL/GenBank/DDBJ whole genome shotgun (WGS) entry which is preliminary data.</text>
</comment>
<sequence length="94" mass="11371">MLNYQFDLFFSRLVHTHQSFFASPMNYCYSNKSRLFCLLSCLFCRPHVLVKVELLLSFFRFSIFFDVFPFFCYSNKSRLFCLLSCLFCRPHVLM</sequence>
<name>A0A504Z259_FASGI</name>
<dbReference type="AlphaFoldDB" id="A0A504Z259"/>
<reference evidence="1 2" key="1">
    <citation type="submission" date="2019-04" db="EMBL/GenBank/DDBJ databases">
        <title>Annotation for the trematode Fasciola gigantica.</title>
        <authorList>
            <person name="Choi Y.-J."/>
        </authorList>
    </citation>
    <scope>NUCLEOTIDE SEQUENCE [LARGE SCALE GENOMIC DNA]</scope>
    <source>
        <strain evidence="1">Uganda_cow_1</strain>
    </source>
</reference>
<dbReference type="EMBL" id="SUNJ01000109">
    <property type="protein sequence ID" value="TPP67883.1"/>
    <property type="molecule type" value="Genomic_DNA"/>
</dbReference>
<gene>
    <name evidence="1" type="ORF">FGIG_10611</name>
</gene>